<comment type="similarity">
    <text evidence="2">Belongs to the bacterial solute-binding protein 5 family.</text>
</comment>
<sequence length="520" mass="58355">MKTRVQKLSASAGLAVLAAGMLSYSALAATPQDVLVIGKAEDPRTLDPAVTMSNNAWSVTYPAYQRLVTYKVENGQGSTEVQGELADSWEVSEDNLTWTFELGEGHHFADGSPVDADAVVFSFERLLEMEQGPSSAYPSIEMIEAVDEDTVRFTLSEPFAPFLYTLANNGAAIINPTVMDHEKDGDYAQAYLSEHTMGSGAFQVESWEKGQLIVMTPNPHFAEEPAFKKVEIRIVKEASARRLQLENGDLDIAEHLPVDQISALQEAEGVEVGEWPSFSVTYLYLNNERGPLANEAVREAVSYALDYNGIIDGILLGNATQMRGPIPQGMWGHDEELMQYSYDPEQAKERLEEADVGGETISYLYASNDPNWEPIGLTVQANLAQIGLNVEMQQYAYATMRDRLDRGEFDIAVGNWTPDFSDPYMFMNYWFDSSRHGLSGNRSFYTNEKVDDLIRDAARISDQEEREANYREAQKIVVEEDAYVYLFQRNYMLPMRDNVEGYVYNPMLLDIYNIATMSKN</sequence>
<comment type="caution">
    <text evidence="6">The sequence shown here is derived from an EMBL/GenBank/DDBJ whole genome shotgun (WGS) entry which is preliminary data.</text>
</comment>
<dbReference type="PIRSF" id="PIRSF002741">
    <property type="entry name" value="MppA"/>
    <property type="match status" value="1"/>
</dbReference>
<dbReference type="Pfam" id="PF00496">
    <property type="entry name" value="SBP_bac_5"/>
    <property type="match status" value="1"/>
</dbReference>
<accession>A0ABT5YPQ1</accession>
<evidence type="ECO:0000259" key="5">
    <source>
        <dbReference type="Pfam" id="PF00496"/>
    </source>
</evidence>
<name>A0ABT5YPQ1_9PROT</name>
<dbReference type="Gene3D" id="3.90.76.10">
    <property type="entry name" value="Dipeptide-binding Protein, Domain 1"/>
    <property type="match status" value="1"/>
</dbReference>
<dbReference type="InterPro" id="IPR000914">
    <property type="entry name" value="SBP_5_dom"/>
</dbReference>
<feature type="chain" id="PRO_5046193441" evidence="4">
    <location>
        <begin position="29"/>
        <end position="520"/>
    </location>
</feature>
<dbReference type="InterPro" id="IPR039424">
    <property type="entry name" value="SBP_5"/>
</dbReference>
<evidence type="ECO:0000313" key="6">
    <source>
        <dbReference type="EMBL" id="MDF2096945.1"/>
    </source>
</evidence>
<dbReference type="CDD" id="cd08512">
    <property type="entry name" value="PBP2_NikA_DppA_OppA_like_7"/>
    <property type="match status" value="1"/>
</dbReference>
<feature type="signal peptide" evidence="4">
    <location>
        <begin position="1"/>
        <end position="28"/>
    </location>
</feature>
<dbReference type="PANTHER" id="PTHR30290">
    <property type="entry name" value="PERIPLASMIC BINDING COMPONENT OF ABC TRANSPORTER"/>
    <property type="match status" value="1"/>
</dbReference>
<gene>
    <name evidence="6" type="ORF">P2G67_13260</name>
</gene>
<proteinExistence type="inferred from homology"/>
<evidence type="ECO:0000256" key="2">
    <source>
        <dbReference type="ARBA" id="ARBA00005695"/>
    </source>
</evidence>
<organism evidence="6 7">
    <name type="scientific">Aquibaculum arenosum</name>
    <dbReference type="NCBI Taxonomy" id="3032591"/>
    <lineage>
        <taxon>Bacteria</taxon>
        <taxon>Pseudomonadati</taxon>
        <taxon>Pseudomonadota</taxon>
        <taxon>Alphaproteobacteria</taxon>
        <taxon>Rhodospirillales</taxon>
        <taxon>Rhodovibrionaceae</taxon>
        <taxon>Aquibaculum</taxon>
    </lineage>
</organism>
<keyword evidence="7" id="KW-1185">Reference proteome</keyword>
<dbReference type="EMBL" id="JARHUD010000008">
    <property type="protein sequence ID" value="MDF2096945.1"/>
    <property type="molecule type" value="Genomic_DNA"/>
</dbReference>
<comment type="subcellular location">
    <subcellularLocation>
        <location evidence="1">Periplasm</location>
    </subcellularLocation>
</comment>
<dbReference type="Gene3D" id="3.40.190.10">
    <property type="entry name" value="Periplasmic binding protein-like II"/>
    <property type="match status" value="1"/>
</dbReference>
<evidence type="ECO:0000256" key="4">
    <source>
        <dbReference type="SAM" id="SignalP"/>
    </source>
</evidence>
<reference evidence="6 7" key="1">
    <citation type="submission" date="2023-03" db="EMBL/GenBank/DDBJ databases">
        <title>Fodinicurvata sp. CAU 1616 isolated from sea sendiment.</title>
        <authorList>
            <person name="Kim W."/>
        </authorList>
    </citation>
    <scope>NUCLEOTIDE SEQUENCE [LARGE SCALE GENOMIC DNA]</scope>
    <source>
        <strain evidence="6 7">CAU 1616</strain>
    </source>
</reference>
<evidence type="ECO:0000313" key="7">
    <source>
        <dbReference type="Proteomes" id="UP001215503"/>
    </source>
</evidence>
<dbReference type="RefSeq" id="WP_275823711.1">
    <property type="nucleotide sequence ID" value="NZ_JARHUD010000008.1"/>
</dbReference>
<dbReference type="InterPro" id="IPR030678">
    <property type="entry name" value="Peptide/Ni-bd"/>
</dbReference>
<dbReference type="PANTHER" id="PTHR30290:SF38">
    <property type="entry name" value="D,D-DIPEPTIDE-BINDING PERIPLASMIC PROTEIN DDPA-RELATED"/>
    <property type="match status" value="1"/>
</dbReference>
<evidence type="ECO:0000256" key="1">
    <source>
        <dbReference type="ARBA" id="ARBA00004418"/>
    </source>
</evidence>
<protein>
    <submittedName>
        <fullName evidence="6">ABC transporter substrate-binding protein</fullName>
    </submittedName>
</protein>
<dbReference type="SUPFAM" id="SSF53850">
    <property type="entry name" value="Periplasmic binding protein-like II"/>
    <property type="match status" value="1"/>
</dbReference>
<dbReference type="Gene3D" id="3.10.105.10">
    <property type="entry name" value="Dipeptide-binding Protein, Domain 3"/>
    <property type="match status" value="1"/>
</dbReference>
<dbReference type="Proteomes" id="UP001215503">
    <property type="component" value="Unassembled WGS sequence"/>
</dbReference>
<keyword evidence="3 4" id="KW-0732">Signal</keyword>
<feature type="domain" description="Solute-binding protein family 5" evidence="5">
    <location>
        <begin position="80"/>
        <end position="435"/>
    </location>
</feature>
<evidence type="ECO:0000256" key="3">
    <source>
        <dbReference type="ARBA" id="ARBA00022729"/>
    </source>
</evidence>